<dbReference type="AlphaFoldDB" id="V6LC44"/>
<proteinExistence type="predicted"/>
<dbReference type="EMBL" id="AUWU02000005">
    <property type="protein sequence ID" value="KAH0573197.1"/>
    <property type="molecule type" value="Genomic_DNA"/>
</dbReference>
<protein>
    <submittedName>
        <fullName evidence="2">Uncharacterized protein</fullName>
    </submittedName>
</protein>
<reference evidence="3" key="2">
    <citation type="submission" date="2020-12" db="EMBL/GenBank/DDBJ databases">
        <title>New Spironucleus salmonicida genome in near-complete chromosomes.</title>
        <authorList>
            <person name="Xu F."/>
            <person name="Kurt Z."/>
            <person name="Jimenez-Gonzalez A."/>
            <person name="Astvaldsson A."/>
            <person name="Andersson J.O."/>
            <person name="Svard S.G."/>
        </authorList>
    </citation>
    <scope>NUCLEOTIDE SEQUENCE</scope>
    <source>
        <strain evidence="3">ATCC 50377</strain>
    </source>
</reference>
<sequence>MKNSFATKDNIKIDTYFIQSQQQRNLLTDLKTHIREIGASQSEYTSPRNKKLTASNIILQKQNIPIIQTEKLLKTSQAVKISPEVEEMRSLMLQQQSQIKDLKSKNLELQNCLQVNIVKQNSLFGGLAESEVQDSHQLKSELQNSLAREQKLQIQLSHIQDTLQMQQPQEYVHTAQQLSKELEIQNINLKTKYQELENMVDPDKIQNLQSIIQSLSKEIAQKDRKIIKMKEKYNNLKDKYLHLENNADQLQQLLQTDQTETQRLIKDLFQDIQQLKEQQQQKFKQEK</sequence>
<dbReference type="EMBL" id="KI546167">
    <property type="protein sequence ID" value="EST41803.1"/>
    <property type="molecule type" value="Genomic_DNA"/>
</dbReference>
<evidence type="ECO:0000256" key="1">
    <source>
        <dbReference type="SAM" id="Coils"/>
    </source>
</evidence>
<accession>V6LC44</accession>
<name>V6LC44_9EUKA</name>
<dbReference type="VEuPathDB" id="GiardiaDB:SS50377_25317"/>
<gene>
    <name evidence="2" type="ORF">SS50377_18636</name>
    <name evidence="3" type="ORF">SS50377_25317</name>
</gene>
<keyword evidence="1" id="KW-0175">Coiled coil</keyword>
<evidence type="ECO:0000313" key="3">
    <source>
        <dbReference type="EMBL" id="KAH0573197.1"/>
    </source>
</evidence>
<feature type="coiled-coil region" evidence="1">
    <location>
        <begin position="179"/>
        <end position="285"/>
    </location>
</feature>
<dbReference type="Proteomes" id="UP000018208">
    <property type="component" value="Unassembled WGS sequence"/>
</dbReference>
<reference evidence="2 3" key="1">
    <citation type="journal article" date="2014" name="PLoS Genet.">
        <title>The Genome of Spironucleus salmonicida Highlights a Fish Pathogen Adapted to Fluctuating Environments.</title>
        <authorList>
            <person name="Xu F."/>
            <person name="Jerlstrom-Hultqvist J."/>
            <person name="Einarsson E."/>
            <person name="Astvaldsson A."/>
            <person name="Svard S.G."/>
            <person name="Andersson J.O."/>
        </authorList>
    </citation>
    <scope>NUCLEOTIDE SEQUENCE</scope>
    <source>
        <strain evidence="3">ATCC 50377</strain>
    </source>
</reference>
<keyword evidence="4" id="KW-1185">Reference proteome</keyword>
<evidence type="ECO:0000313" key="4">
    <source>
        <dbReference type="Proteomes" id="UP000018208"/>
    </source>
</evidence>
<evidence type="ECO:0000313" key="2">
    <source>
        <dbReference type="EMBL" id="EST41803.1"/>
    </source>
</evidence>
<organism evidence="2">
    <name type="scientific">Spironucleus salmonicida</name>
    <dbReference type="NCBI Taxonomy" id="348837"/>
    <lineage>
        <taxon>Eukaryota</taxon>
        <taxon>Metamonada</taxon>
        <taxon>Diplomonadida</taxon>
        <taxon>Hexamitidae</taxon>
        <taxon>Hexamitinae</taxon>
        <taxon>Spironucleus</taxon>
    </lineage>
</organism>